<evidence type="ECO:0000313" key="6">
    <source>
        <dbReference type="Proteomes" id="UP000831484"/>
    </source>
</evidence>
<evidence type="ECO:0000256" key="2">
    <source>
        <dbReference type="ARBA" id="ARBA00023125"/>
    </source>
</evidence>
<reference evidence="6" key="1">
    <citation type="journal article" date="2022" name="Environ. Microbiol.">
        <title>Functional analysis, diversity, and distribution of carbendazim hydrolases MheI and CbmA, responsible for the initial step in carbendazim degradation.</title>
        <authorList>
            <person name="Zhang M."/>
            <person name="Bai X."/>
            <person name="Li Q."/>
            <person name="Zhang L."/>
            <person name="Zhu Q."/>
            <person name="Gao S."/>
            <person name="Ke Z."/>
            <person name="Jiang M."/>
            <person name="Hu J."/>
            <person name="Qiu J."/>
            <person name="Hong Q."/>
        </authorList>
    </citation>
    <scope>NUCLEOTIDE SEQUENCE [LARGE SCALE GENOMIC DNA]</scope>
    <source>
        <strain evidence="6">djl-6</strain>
    </source>
</reference>
<evidence type="ECO:0000256" key="1">
    <source>
        <dbReference type="ARBA" id="ARBA00023015"/>
    </source>
</evidence>
<dbReference type="Gene3D" id="1.10.10.10">
    <property type="entry name" value="Winged helix-like DNA-binding domain superfamily/Winged helix DNA-binding domain"/>
    <property type="match status" value="1"/>
</dbReference>
<keyword evidence="3" id="KW-0804">Transcription</keyword>
<dbReference type="GO" id="GO:0003677">
    <property type="term" value="F:DNA binding"/>
    <property type="evidence" value="ECO:0007669"/>
    <property type="project" value="UniProtKB-KW"/>
</dbReference>
<feature type="domain" description="HTH gntR-type" evidence="4">
    <location>
        <begin position="5"/>
        <end position="73"/>
    </location>
</feature>
<dbReference type="RefSeq" id="WP_064075036.1">
    <property type="nucleotide sequence ID" value="NZ_CP096563.1"/>
</dbReference>
<proteinExistence type="predicted"/>
<dbReference type="SMART" id="SM00345">
    <property type="entry name" value="HTH_GNTR"/>
    <property type="match status" value="1"/>
</dbReference>
<dbReference type="InterPro" id="IPR036390">
    <property type="entry name" value="WH_DNA-bd_sf"/>
</dbReference>
<evidence type="ECO:0000259" key="4">
    <source>
        <dbReference type="PROSITE" id="PS50949"/>
    </source>
</evidence>
<keyword evidence="6" id="KW-1185">Reference proteome</keyword>
<dbReference type="Gene3D" id="1.20.120.530">
    <property type="entry name" value="GntR ligand-binding domain-like"/>
    <property type="match status" value="1"/>
</dbReference>
<gene>
    <name evidence="5" type="ORF">M0639_27265</name>
</gene>
<organism evidence="5 6">
    <name type="scientific">Rhodococcus qingshengii JCM 15477</name>
    <dbReference type="NCBI Taxonomy" id="1303681"/>
    <lineage>
        <taxon>Bacteria</taxon>
        <taxon>Bacillati</taxon>
        <taxon>Actinomycetota</taxon>
        <taxon>Actinomycetes</taxon>
        <taxon>Mycobacteriales</taxon>
        <taxon>Nocardiaceae</taxon>
        <taxon>Rhodococcus</taxon>
        <taxon>Rhodococcus erythropolis group</taxon>
    </lineage>
</organism>
<name>A0AB38RBE5_RHOSG</name>
<dbReference type="InterPro" id="IPR008920">
    <property type="entry name" value="TF_FadR/GntR_C"/>
</dbReference>
<sequence length="218" mass="22795">MSDSGRKVDIVAAAIEEAISTGRWPVGSKLPPETALVEELGVARNTMREAVRALAHAGVLSVRHGGGVYVMAASPVEGLLGRRLARGDVLDVLSVRRGLEVEAARLAAQHRTREDLARIHAAWNAHPGHVGGFTAEAGMALHLSIVEASHNSALIDVYRGVLAAVTDSLSAVSVGPGFHIDEHRPLIAAIEERNPGEAARAAGAALDTVIDAVERSLS</sequence>
<dbReference type="PROSITE" id="PS50949">
    <property type="entry name" value="HTH_GNTR"/>
    <property type="match status" value="1"/>
</dbReference>
<protein>
    <submittedName>
        <fullName evidence="5">GntR family transcriptional regulator</fullName>
    </submittedName>
</protein>
<dbReference type="InterPro" id="IPR011711">
    <property type="entry name" value="GntR_C"/>
</dbReference>
<dbReference type="SUPFAM" id="SSF46785">
    <property type="entry name" value="Winged helix' DNA-binding domain"/>
    <property type="match status" value="1"/>
</dbReference>
<keyword evidence="1" id="KW-0805">Transcription regulation</keyword>
<dbReference type="PRINTS" id="PR00035">
    <property type="entry name" value="HTHGNTR"/>
</dbReference>
<dbReference type="PANTHER" id="PTHR43537">
    <property type="entry name" value="TRANSCRIPTIONAL REGULATOR, GNTR FAMILY"/>
    <property type="match status" value="1"/>
</dbReference>
<dbReference type="SUPFAM" id="SSF48008">
    <property type="entry name" value="GntR ligand-binding domain-like"/>
    <property type="match status" value="1"/>
</dbReference>
<evidence type="ECO:0000313" key="5">
    <source>
        <dbReference type="EMBL" id="UPU42683.1"/>
    </source>
</evidence>
<dbReference type="CDD" id="cd07377">
    <property type="entry name" value="WHTH_GntR"/>
    <property type="match status" value="1"/>
</dbReference>
<evidence type="ECO:0000256" key="3">
    <source>
        <dbReference type="ARBA" id="ARBA00023163"/>
    </source>
</evidence>
<dbReference type="Pfam" id="PF07729">
    <property type="entry name" value="FCD"/>
    <property type="match status" value="1"/>
</dbReference>
<dbReference type="AlphaFoldDB" id="A0AB38RBE5"/>
<dbReference type="SMART" id="SM00895">
    <property type="entry name" value="FCD"/>
    <property type="match status" value="1"/>
</dbReference>
<dbReference type="GO" id="GO:0003700">
    <property type="term" value="F:DNA-binding transcription factor activity"/>
    <property type="evidence" value="ECO:0007669"/>
    <property type="project" value="InterPro"/>
</dbReference>
<dbReference type="Proteomes" id="UP000831484">
    <property type="component" value="Chromosome"/>
</dbReference>
<keyword evidence="2" id="KW-0238">DNA-binding</keyword>
<accession>A0AB38RBE5</accession>
<dbReference type="InterPro" id="IPR000524">
    <property type="entry name" value="Tscrpt_reg_HTH_GntR"/>
</dbReference>
<dbReference type="InterPro" id="IPR036388">
    <property type="entry name" value="WH-like_DNA-bd_sf"/>
</dbReference>
<dbReference type="EMBL" id="CP096563">
    <property type="protein sequence ID" value="UPU42683.1"/>
    <property type="molecule type" value="Genomic_DNA"/>
</dbReference>
<dbReference type="PANTHER" id="PTHR43537:SF47">
    <property type="entry name" value="REGULATORY PROTEIN GNTR HTH"/>
    <property type="match status" value="1"/>
</dbReference>
<dbReference type="Pfam" id="PF00392">
    <property type="entry name" value="GntR"/>
    <property type="match status" value="1"/>
</dbReference>